<protein>
    <submittedName>
        <fullName evidence="1">Uncharacterized protein</fullName>
    </submittedName>
</protein>
<organism evidence="1 2">
    <name type="scientific">Vermiconidia calcicola</name>
    <dbReference type="NCBI Taxonomy" id="1690605"/>
    <lineage>
        <taxon>Eukaryota</taxon>
        <taxon>Fungi</taxon>
        <taxon>Dikarya</taxon>
        <taxon>Ascomycota</taxon>
        <taxon>Pezizomycotina</taxon>
        <taxon>Dothideomycetes</taxon>
        <taxon>Dothideomycetidae</taxon>
        <taxon>Mycosphaerellales</taxon>
        <taxon>Extremaceae</taxon>
        <taxon>Vermiconidia</taxon>
    </lineage>
</organism>
<accession>A0AAV9PWZ2</accession>
<evidence type="ECO:0000313" key="1">
    <source>
        <dbReference type="EMBL" id="KAK5530889.1"/>
    </source>
</evidence>
<dbReference type="EMBL" id="JAXLQG010000018">
    <property type="protein sequence ID" value="KAK5530889.1"/>
    <property type="molecule type" value="Genomic_DNA"/>
</dbReference>
<sequence>MAAPFDFAKLNPALYVLDDAASAMDFQIMVEEFMEAVKTTPEALEDHEQACKTFCEMLAEDPAWQLAANVVPEFRYSQDYNTDEDSLMNTILRTLKHKRPRAPYNDPTTAAEKEILRKRYRAAIDYLETCGRGVAQGSDQEVEAADNVYQNLIDTMEE</sequence>
<comment type="caution">
    <text evidence="1">The sequence shown here is derived from an EMBL/GenBank/DDBJ whole genome shotgun (WGS) entry which is preliminary data.</text>
</comment>
<keyword evidence="2" id="KW-1185">Reference proteome</keyword>
<dbReference type="Proteomes" id="UP001345827">
    <property type="component" value="Unassembled WGS sequence"/>
</dbReference>
<reference evidence="1 2" key="1">
    <citation type="submission" date="2023-06" db="EMBL/GenBank/DDBJ databases">
        <title>Black Yeasts Isolated from many extreme environments.</title>
        <authorList>
            <person name="Coleine C."/>
            <person name="Stajich J.E."/>
            <person name="Selbmann L."/>
        </authorList>
    </citation>
    <scope>NUCLEOTIDE SEQUENCE [LARGE SCALE GENOMIC DNA]</scope>
    <source>
        <strain evidence="1 2">CCFEE 5887</strain>
    </source>
</reference>
<dbReference type="AlphaFoldDB" id="A0AAV9PWZ2"/>
<proteinExistence type="predicted"/>
<evidence type="ECO:0000313" key="2">
    <source>
        <dbReference type="Proteomes" id="UP001345827"/>
    </source>
</evidence>
<name>A0AAV9PWZ2_9PEZI</name>
<gene>
    <name evidence="1" type="ORF">LTR25_008746</name>
</gene>